<gene>
    <name evidence="3" type="ORF">HHL22_00775</name>
</gene>
<keyword evidence="1" id="KW-0812">Transmembrane</keyword>
<evidence type="ECO:0000256" key="1">
    <source>
        <dbReference type="SAM" id="Phobius"/>
    </source>
</evidence>
<dbReference type="Gene3D" id="1.20.144.10">
    <property type="entry name" value="Phosphatidic acid phosphatase type 2/haloperoxidase"/>
    <property type="match status" value="1"/>
</dbReference>
<reference evidence="3 4" key="1">
    <citation type="submission" date="2020-04" db="EMBL/GenBank/DDBJ databases">
        <title>Hymenobacter polaris sp. nov., isolated from Arctic soil.</title>
        <authorList>
            <person name="Dahal R.H."/>
        </authorList>
    </citation>
    <scope>NUCLEOTIDE SEQUENCE [LARGE SCALE GENOMIC DNA]</scope>
    <source>
        <strain evidence="3 4">RP-2-7</strain>
    </source>
</reference>
<dbReference type="Proteomes" id="UP000559626">
    <property type="component" value="Unassembled WGS sequence"/>
</dbReference>
<dbReference type="RefSeq" id="WP_169529073.1">
    <property type="nucleotide sequence ID" value="NZ_JABBGH010000001.1"/>
</dbReference>
<feature type="transmembrane region" description="Helical" evidence="1">
    <location>
        <begin position="191"/>
        <end position="209"/>
    </location>
</feature>
<name>A0A7Y0AAE4_9BACT</name>
<dbReference type="InterPro" id="IPR036938">
    <property type="entry name" value="PAP2/HPO_sf"/>
</dbReference>
<feature type="transmembrane region" description="Helical" evidence="1">
    <location>
        <begin position="142"/>
        <end position="160"/>
    </location>
</feature>
<dbReference type="AlphaFoldDB" id="A0A7Y0AAE4"/>
<dbReference type="SMART" id="SM00014">
    <property type="entry name" value="acidPPc"/>
    <property type="match status" value="1"/>
</dbReference>
<feature type="domain" description="Phosphatidic acid phosphatase type 2/haloperoxidase" evidence="2">
    <location>
        <begin position="100"/>
        <end position="204"/>
    </location>
</feature>
<keyword evidence="1" id="KW-0472">Membrane</keyword>
<sequence>MQPAPTLRPTQAPWQWRPLLAFTALTALGCLVLAQWLDKPVALWLHYHAAGAVPFFEWITNTADAALQATFVGGRPTLFIGLGLAYVLGRWVLRQRWATVFLLVLLTHLSSVVSASMLQVAVHRPRPAVLFTPAAGVSFSFPSLHTATYWSLFWPLALAFPRWRGPLLLVPVLIALGRLVLGAHYPSDVWAAIWLVVAWAALWQWLLRLGGLGLRRLRG</sequence>
<feature type="transmembrane region" description="Helical" evidence="1">
    <location>
        <begin position="167"/>
        <end position="185"/>
    </location>
</feature>
<feature type="transmembrane region" description="Helical" evidence="1">
    <location>
        <begin position="65"/>
        <end position="88"/>
    </location>
</feature>
<dbReference type="EMBL" id="JABBGH010000001">
    <property type="protein sequence ID" value="NML63731.1"/>
    <property type="molecule type" value="Genomic_DNA"/>
</dbReference>
<comment type="caution">
    <text evidence="3">The sequence shown here is derived from an EMBL/GenBank/DDBJ whole genome shotgun (WGS) entry which is preliminary data.</text>
</comment>
<protein>
    <submittedName>
        <fullName evidence="3">Phosphatase PAP2 family protein</fullName>
    </submittedName>
</protein>
<dbReference type="Pfam" id="PF01569">
    <property type="entry name" value="PAP2"/>
    <property type="match status" value="1"/>
</dbReference>
<dbReference type="SUPFAM" id="SSF48317">
    <property type="entry name" value="Acid phosphatase/Vanadium-dependent haloperoxidase"/>
    <property type="match status" value="1"/>
</dbReference>
<dbReference type="InterPro" id="IPR000326">
    <property type="entry name" value="PAP2/HPO"/>
</dbReference>
<keyword evidence="1" id="KW-1133">Transmembrane helix</keyword>
<feature type="transmembrane region" description="Helical" evidence="1">
    <location>
        <begin position="100"/>
        <end position="122"/>
    </location>
</feature>
<keyword evidence="4" id="KW-1185">Reference proteome</keyword>
<accession>A0A7Y0AAE4</accession>
<evidence type="ECO:0000313" key="3">
    <source>
        <dbReference type="EMBL" id="NML63731.1"/>
    </source>
</evidence>
<proteinExistence type="predicted"/>
<organism evidence="3 4">
    <name type="scientific">Hymenobacter polaris</name>
    <dbReference type="NCBI Taxonomy" id="2682546"/>
    <lineage>
        <taxon>Bacteria</taxon>
        <taxon>Pseudomonadati</taxon>
        <taxon>Bacteroidota</taxon>
        <taxon>Cytophagia</taxon>
        <taxon>Cytophagales</taxon>
        <taxon>Hymenobacteraceae</taxon>
        <taxon>Hymenobacter</taxon>
    </lineage>
</organism>
<evidence type="ECO:0000259" key="2">
    <source>
        <dbReference type="SMART" id="SM00014"/>
    </source>
</evidence>
<evidence type="ECO:0000313" key="4">
    <source>
        <dbReference type="Proteomes" id="UP000559626"/>
    </source>
</evidence>